<accession>A0ABS7I4M2</accession>
<evidence type="ECO:0000313" key="2">
    <source>
        <dbReference type="EMBL" id="MBW9111677.1"/>
    </source>
</evidence>
<protein>
    <submittedName>
        <fullName evidence="2">ThuA domain-containing protein</fullName>
    </submittedName>
</protein>
<evidence type="ECO:0000259" key="1">
    <source>
        <dbReference type="Pfam" id="PF06283"/>
    </source>
</evidence>
<proteinExistence type="predicted"/>
<dbReference type="Gene3D" id="3.40.50.880">
    <property type="match status" value="1"/>
</dbReference>
<gene>
    <name evidence="2" type="ORF">JNB61_18055</name>
</gene>
<dbReference type="InterPro" id="IPR029010">
    <property type="entry name" value="ThuA-like"/>
</dbReference>
<sequence>MTSAPATSAQAAGIRVLVWGENHHEKTDATTQRLYPDTMHGTIAAGLRRLLPDDAAVGTATLDDPEHGLTEERLAETDVLFWWGHLRHDAVDDAVVERVHRHVLAGMGLVVLHSGHFSKIFIRLMGTTCSLRWRQADDRELVWTVAPTHPIAVGVPHPIVIGSQEMYGEFFDVPAPDELVFVSSFSGGEVFRSGMTFSRGHGRIFYFSPGDQDYPVYHQPEIQRVLANAAGWARQDRPRIVPRLAMHRAGEFDTPREWNGEVLA</sequence>
<dbReference type="SUPFAM" id="SSF52317">
    <property type="entry name" value="Class I glutamine amidotransferase-like"/>
    <property type="match status" value="1"/>
</dbReference>
<evidence type="ECO:0000313" key="3">
    <source>
        <dbReference type="Proteomes" id="UP000777440"/>
    </source>
</evidence>
<name>A0ABS7I4M2_9MICO</name>
<dbReference type="InterPro" id="IPR009381">
    <property type="entry name" value="Trehalose_catabolism_ThuA_prok"/>
</dbReference>
<dbReference type="InterPro" id="IPR029062">
    <property type="entry name" value="Class_I_gatase-like"/>
</dbReference>
<dbReference type="PIRSF" id="PIRSF030013">
    <property type="entry name" value="ThuA"/>
    <property type="match status" value="1"/>
</dbReference>
<feature type="domain" description="ThuA-like" evidence="1">
    <location>
        <begin position="15"/>
        <end position="233"/>
    </location>
</feature>
<dbReference type="Proteomes" id="UP000777440">
    <property type="component" value="Unassembled WGS sequence"/>
</dbReference>
<dbReference type="Pfam" id="PF06283">
    <property type="entry name" value="ThuA"/>
    <property type="match status" value="1"/>
</dbReference>
<dbReference type="EMBL" id="JAEUAX010000014">
    <property type="protein sequence ID" value="MBW9111677.1"/>
    <property type="molecule type" value="Genomic_DNA"/>
</dbReference>
<comment type="caution">
    <text evidence="2">The sequence shown here is derived from an EMBL/GenBank/DDBJ whole genome shotgun (WGS) entry which is preliminary data.</text>
</comment>
<reference evidence="2 3" key="1">
    <citation type="journal article" date="2021" name="MBio">
        <title>Poor Competitiveness of Bradyrhizobium in Pigeon Pea Root Colonization in Indian Soils.</title>
        <authorList>
            <person name="Chalasani D."/>
            <person name="Basu A."/>
            <person name="Pullabhotla S.V.S.R.N."/>
            <person name="Jorrin B."/>
            <person name="Neal A.L."/>
            <person name="Poole P.S."/>
            <person name="Podile A.R."/>
            <person name="Tkacz A."/>
        </authorList>
    </citation>
    <scope>NUCLEOTIDE SEQUENCE [LARGE SCALE GENOMIC DNA]</scope>
    <source>
        <strain evidence="2 3">HU12</strain>
    </source>
</reference>
<organism evidence="2 3">
    <name type="scientific">Microbacterium ureisolvens</name>
    <dbReference type="NCBI Taxonomy" id="2781186"/>
    <lineage>
        <taxon>Bacteria</taxon>
        <taxon>Bacillati</taxon>
        <taxon>Actinomycetota</taxon>
        <taxon>Actinomycetes</taxon>
        <taxon>Micrococcales</taxon>
        <taxon>Microbacteriaceae</taxon>
        <taxon>Microbacterium</taxon>
    </lineage>
</organism>
<dbReference type="RefSeq" id="WP_220290129.1">
    <property type="nucleotide sequence ID" value="NZ_JAEUAX010000014.1"/>
</dbReference>
<keyword evidence="3" id="KW-1185">Reference proteome</keyword>